<protein>
    <submittedName>
        <fullName evidence="3">Uncharacterized protein</fullName>
    </submittedName>
</protein>
<accession>A0A1B6LBR0</accession>
<evidence type="ECO:0000313" key="3">
    <source>
        <dbReference type="EMBL" id="JAT21115.1"/>
    </source>
</evidence>
<dbReference type="AlphaFoldDB" id="A0A1B6LBR0"/>
<reference evidence="3" key="1">
    <citation type="submission" date="2015-11" db="EMBL/GenBank/DDBJ databases">
        <title>De novo transcriptome assembly of four potential Pierce s Disease insect vectors from Arizona vineyards.</title>
        <authorList>
            <person name="Tassone E.E."/>
        </authorList>
    </citation>
    <scope>NUCLEOTIDE SEQUENCE</scope>
</reference>
<dbReference type="EMBL" id="GEBQ01018862">
    <property type="protein sequence ID" value="JAT21115.1"/>
    <property type="molecule type" value="Transcribed_RNA"/>
</dbReference>
<dbReference type="EMBL" id="GEBQ01025074">
    <property type="protein sequence ID" value="JAT14903.1"/>
    <property type="molecule type" value="Transcribed_RNA"/>
</dbReference>
<name>A0A1B6LBR0_9HEMI</name>
<proteinExistence type="predicted"/>
<feature type="region of interest" description="Disordered" evidence="1">
    <location>
        <begin position="91"/>
        <end position="111"/>
    </location>
</feature>
<organism evidence="3">
    <name type="scientific">Graphocephala atropunctata</name>
    <dbReference type="NCBI Taxonomy" id="36148"/>
    <lineage>
        <taxon>Eukaryota</taxon>
        <taxon>Metazoa</taxon>
        <taxon>Ecdysozoa</taxon>
        <taxon>Arthropoda</taxon>
        <taxon>Hexapoda</taxon>
        <taxon>Insecta</taxon>
        <taxon>Pterygota</taxon>
        <taxon>Neoptera</taxon>
        <taxon>Paraneoptera</taxon>
        <taxon>Hemiptera</taxon>
        <taxon>Auchenorrhyncha</taxon>
        <taxon>Membracoidea</taxon>
        <taxon>Cicadellidae</taxon>
        <taxon>Cicadellinae</taxon>
        <taxon>Cicadellini</taxon>
        <taxon>Graphocephala</taxon>
    </lineage>
</organism>
<evidence type="ECO:0000313" key="2">
    <source>
        <dbReference type="EMBL" id="JAT14903.1"/>
    </source>
</evidence>
<gene>
    <name evidence="2" type="ORF">g.49473</name>
    <name evidence="3" type="ORF">g.49477</name>
</gene>
<sequence length="111" mass="12785">MGMTILSAHYAHNITTGAIKSLREYRLNLIRQPYLTVPYWTHFIPRSATKIQNLLADQIHPMCLTGRHFPSPLPYNGARKRLLPASMLCMHQHKSQKKEEETLSMNAQTVE</sequence>
<evidence type="ECO:0000256" key="1">
    <source>
        <dbReference type="SAM" id="MobiDB-lite"/>
    </source>
</evidence>